<reference evidence="1" key="1">
    <citation type="submission" date="2022-12" db="EMBL/GenBank/DDBJ databases">
        <title>Genome Sequence of Lasiodiplodia mahajangana.</title>
        <authorList>
            <person name="Buettner E."/>
        </authorList>
    </citation>
    <scope>NUCLEOTIDE SEQUENCE</scope>
    <source>
        <strain evidence="1">VT137</strain>
    </source>
</reference>
<accession>A0ACC2JHU5</accession>
<organism evidence="1 2">
    <name type="scientific">Lasiodiplodia mahajangana</name>
    <dbReference type="NCBI Taxonomy" id="1108764"/>
    <lineage>
        <taxon>Eukaryota</taxon>
        <taxon>Fungi</taxon>
        <taxon>Dikarya</taxon>
        <taxon>Ascomycota</taxon>
        <taxon>Pezizomycotina</taxon>
        <taxon>Dothideomycetes</taxon>
        <taxon>Dothideomycetes incertae sedis</taxon>
        <taxon>Botryosphaeriales</taxon>
        <taxon>Botryosphaeriaceae</taxon>
        <taxon>Lasiodiplodia</taxon>
    </lineage>
</organism>
<dbReference type="EMBL" id="JAPUUL010001563">
    <property type="protein sequence ID" value="KAJ8127085.1"/>
    <property type="molecule type" value="Genomic_DNA"/>
</dbReference>
<evidence type="ECO:0000313" key="2">
    <source>
        <dbReference type="Proteomes" id="UP001153332"/>
    </source>
</evidence>
<keyword evidence="2" id="KW-1185">Reference proteome</keyword>
<evidence type="ECO:0000313" key="1">
    <source>
        <dbReference type="EMBL" id="KAJ8127085.1"/>
    </source>
</evidence>
<name>A0ACC2JHU5_9PEZI</name>
<protein>
    <submittedName>
        <fullName evidence="1">Uncharacterized protein</fullName>
    </submittedName>
</protein>
<dbReference type="Proteomes" id="UP001153332">
    <property type="component" value="Unassembled WGS sequence"/>
</dbReference>
<sequence>MANKRRLFTWLVTNIGVLDGNMLIRPPTGSDSMSDNDQKWTIHRAQFGLSAEIPAAAIEFALVSVTS</sequence>
<gene>
    <name evidence="1" type="ORF">O1611_g6551</name>
</gene>
<proteinExistence type="predicted"/>
<comment type="caution">
    <text evidence="1">The sequence shown here is derived from an EMBL/GenBank/DDBJ whole genome shotgun (WGS) entry which is preliminary data.</text>
</comment>